<feature type="region of interest" description="Disordered" evidence="1">
    <location>
        <begin position="122"/>
        <end position="143"/>
    </location>
</feature>
<feature type="region of interest" description="Disordered" evidence="1">
    <location>
        <begin position="309"/>
        <end position="381"/>
    </location>
</feature>
<name>G0V0Y4_TRYCI</name>
<sequence>MTLVVLCDGAPASLKAASWAAIPGAMMKNHEGEQLILLHVWNRGGVAPLGQQDDTEAAVPPLDDPGLIKRLPPSTVFLKTNEFIMSSKTTRDTLNYKLETMVIHDSSHVVHGSQTVPTAQPATNAVRSNSRHRPSGKMGNKKDTEQQFVELTSEDALAAAQREAEGLATKQANIIAQYAEERLTHHKANILFLGVGNVVEGKFLVVGHVGDAVLNKLRHMYSLRFIKANGVTLRVNTTLLRLVVVIVPRSGDDAALALNCNVVSEALGCCRKGSGDTVSVVIVAEHNTDPEDIELYSQTFDLMLQNNGEHAASGSVSPSQHQRLTSRDSQQAPQGGEEQVPASLGVTELCPSDAEGGVDPSTADARSVANEQSNQQEEEWPRVSVCHLRTTKLVEEPSVVSVPLQVVKYLQQHKTDVLVVSSSVPKELHFALLGMPKQHVFVVPSLEPPPPSGRDDEPLEPSEDTLL</sequence>
<evidence type="ECO:0000256" key="1">
    <source>
        <dbReference type="SAM" id="MobiDB-lite"/>
    </source>
</evidence>
<protein>
    <submittedName>
        <fullName evidence="2">Uncharacterized protein TCIL3000_11_7380</fullName>
    </submittedName>
</protein>
<dbReference type="EMBL" id="HE575324">
    <property type="protein sequence ID" value="CCC95305.1"/>
    <property type="molecule type" value="Genomic_DNA"/>
</dbReference>
<dbReference type="AlphaFoldDB" id="G0V0Y4"/>
<gene>
    <name evidence="2" type="ORF">TCIL3000_11_7380</name>
</gene>
<reference evidence="2" key="1">
    <citation type="journal article" date="2012" name="Proc. Natl. Acad. Sci. U.S.A.">
        <title>Antigenic diversity is generated by distinct evolutionary mechanisms in African trypanosome species.</title>
        <authorList>
            <person name="Jackson A.P."/>
            <person name="Berry A."/>
            <person name="Aslett M."/>
            <person name="Allison H.C."/>
            <person name="Burton P."/>
            <person name="Vavrova-Anderson J."/>
            <person name="Brown R."/>
            <person name="Browne H."/>
            <person name="Corton N."/>
            <person name="Hauser H."/>
            <person name="Gamble J."/>
            <person name="Gilderthorp R."/>
            <person name="Marcello L."/>
            <person name="McQuillan J."/>
            <person name="Otto T.D."/>
            <person name="Quail M.A."/>
            <person name="Sanders M.J."/>
            <person name="van Tonder A."/>
            <person name="Ginger M.L."/>
            <person name="Field M.C."/>
            <person name="Barry J.D."/>
            <person name="Hertz-Fowler C."/>
            <person name="Berriman M."/>
        </authorList>
    </citation>
    <scope>NUCLEOTIDE SEQUENCE</scope>
    <source>
        <strain evidence="2">IL3000</strain>
    </source>
</reference>
<feature type="compositionally biased region" description="Polar residues" evidence="1">
    <location>
        <begin position="309"/>
        <end position="333"/>
    </location>
</feature>
<proteinExistence type="predicted"/>
<evidence type="ECO:0000313" key="2">
    <source>
        <dbReference type="EMBL" id="CCC95305.1"/>
    </source>
</evidence>
<dbReference type="VEuPathDB" id="TriTrypDB:TcIL3000.11.7380"/>
<feature type="region of interest" description="Disordered" evidence="1">
    <location>
        <begin position="445"/>
        <end position="467"/>
    </location>
</feature>
<accession>G0V0Y4</accession>
<organism evidence="2">
    <name type="scientific">Trypanosoma congolense (strain IL3000)</name>
    <dbReference type="NCBI Taxonomy" id="1068625"/>
    <lineage>
        <taxon>Eukaryota</taxon>
        <taxon>Discoba</taxon>
        <taxon>Euglenozoa</taxon>
        <taxon>Kinetoplastea</taxon>
        <taxon>Metakinetoplastina</taxon>
        <taxon>Trypanosomatida</taxon>
        <taxon>Trypanosomatidae</taxon>
        <taxon>Trypanosoma</taxon>
        <taxon>Nannomonas</taxon>
    </lineage>
</organism>
<feature type="compositionally biased region" description="Acidic residues" evidence="1">
    <location>
        <begin position="457"/>
        <end position="467"/>
    </location>
</feature>